<dbReference type="NCBIfam" id="NF033880">
    <property type="entry name" value="Prli42"/>
    <property type="match status" value="1"/>
</dbReference>
<gene>
    <name evidence="2" type="primary">prli42</name>
    <name evidence="2" type="ORF">OEV98_09570</name>
</gene>
<dbReference type="RefSeq" id="WP_263073050.1">
    <property type="nucleotide sequence ID" value="NZ_JAOUSF010000003.1"/>
</dbReference>
<proteinExistence type="predicted"/>
<protein>
    <submittedName>
        <fullName evidence="2">Stressosome-associated protein Prli42</fullName>
    </submittedName>
</protein>
<accession>A0AAE3LQS0</accession>
<evidence type="ECO:0000256" key="1">
    <source>
        <dbReference type="SAM" id="Phobius"/>
    </source>
</evidence>
<keyword evidence="1" id="KW-0472">Membrane</keyword>
<keyword evidence="1" id="KW-0812">Transmembrane</keyword>
<organism evidence="2 3">
    <name type="scientific">Perspicuibacillus lycopersici</name>
    <dbReference type="NCBI Taxonomy" id="1325689"/>
    <lineage>
        <taxon>Bacteria</taxon>
        <taxon>Bacillati</taxon>
        <taxon>Bacillota</taxon>
        <taxon>Bacilli</taxon>
        <taxon>Bacillales</taxon>
        <taxon>Bacillaceae</taxon>
        <taxon>Perspicuibacillus</taxon>
    </lineage>
</organism>
<feature type="transmembrane region" description="Helical" evidence="1">
    <location>
        <begin position="9"/>
        <end position="30"/>
    </location>
</feature>
<reference evidence="2" key="1">
    <citation type="submission" date="2022-10" db="EMBL/GenBank/DDBJ databases">
        <title>Description of Fervidibacillus gen. nov. in the family Fervidibacillaceae fam. nov. with two species, Fervidibacillus albus sp. nov., and Fervidibacillus halotolerans sp. nov., isolated from tidal flat sediments.</title>
        <authorList>
            <person name="Kwon K.K."/>
            <person name="Yang S.-H."/>
        </authorList>
    </citation>
    <scope>NUCLEOTIDE SEQUENCE</scope>
    <source>
        <strain evidence="2">JCM 19140</strain>
    </source>
</reference>
<comment type="caution">
    <text evidence="2">The sequence shown here is derived from an EMBL/GenBank/DDBJ whole genome shotgun (WGS) entry which is preliminary data.</text>
</comment>
<keyword evidence="1" id="KW-1133">Transmembrane helix</keyword>
<dbReference type="Proteomes" id="UP001209318">
    <property type="component" value="Unassembled WGS sequence"/>
</dbReference>
<dbReference type="AlphaFoldDB" id="A0AAE3LQS0"/>
<dbReference type="InterPro" id="IPR049722">
    <property type="entry name" value="Prli42-like"/>
</dbReference>
<dbReference type="EMBL" id="JAOUSF010000003">
    <property type="protein sequence ID" value="MCU9613809.1"/>
    <property type="molecule type" value="Genomic_DNA"/>
</dbReference>
<sequence length="31" mass="3611">MTNRKLRKVIIYFMLFAMVASTFLAGLTIFL</sequence>
<evidence type="ECO:0000313" key="2">
    <source>
        <dbReference type="EMBL" id="MCU9613809.1"/>
    </source>
</evidence>
<evidence type="ECO:0000313" key="3">
    <source>
        <dbReference type="Proteomes" id="UP001209318"/>
    </source>
</evidence>
<name>A0AAE3LQS0_9BACI</name>
<keyword evidence="3" id="KW-1185">Reference proteome</keyword>